<evidence type="ECO:0000256" key="3">
    <source>
        <dbReference type="ARBA" id="ARBA00022679"/>
    </source>
</evidence>
<dbReference type="PROSITE" id="PS50011">
    <property type="entry name" value="PROTEIN_KINASE_DOM"/>
    <property type="match status" value="1"/>
</dbReference>
<dbReference type="Proteomes" id="UP000095009">
    <property type="component" value="Unassembled WGS sequence"/>
</dbReference>
<comment type="catalytic activity">
    <reaction evidence="7">
        <text>L-threonyl-[protein] + ATP = O-phospho-L-threonyl-[protein] + ADP + H(+)</text>
        <dbReference type="Rhea" id="RHEA:46608"/>
        <dbReference type="Rhea" id="RHEA-COMP:11060"/>
        <dbReference type="Rhea" id="RHEA-COMP:11605"/>
        <dbReference type="ChEBI" id="CHEBI:15378"/>
        <dbReference type="ChEBI" id="CHEBI:30013"/>
        <dbReference type="ChEBI" id="CHEBI:30616"/>
        <dbReference type="ChEBI" id="CHEBI:61977"/>
        <dbReference type="ChEBI" id="CHEBI:456216"/>
        <dbReference type="EC" id="2.7.11.1"/>
    </reaction>
</comment>
<dbReference type="InterPro" id="IPR000719">
    <property type="entry name" value="Prot_kinase_dom"/>
</dbReference>
<keyword evidence="4" id="KW-0547">Nucleotide-binding</keyword>
<dbReference type="PANTHER" id="PTHR24343">
    <property type="entry name" value="SERINE/THREONINE KINASE"/>
    <property type="match status" value="1"/>
</dbReference>
<keyword evidence="3" id="KW-0808">Transferase</keyword>
<dbReference type="STRING" id="857566.A0A1E3PHW5"/>
<evidence type="ECO:0000313" key="11">
    <source>
        <dbReference type="Proteomes" id="UP000095009"/>
    </source>
</evidence>
<dbReference type="GO" id="GO:0004674">
    <property type="term" value="F:protein serine/threonine kinase activity"/>
    <property type="evidence" value="ECO:0007669"/>
    <property type="project" value="UniProtKB-KW"/>
</dbReference>
<protein>
    <recommendedName>
        <fullName evidence="1">non-specific serine/threonine protein kinase</fullName>
        <ecNumber evidence="1">2.7.11.1</ecNumber>
    </recommendedName>
</protein>
<dbReference type="InterPro" id="IPR011009">
    <property type="entry name" value="Kinase-like_dom_sf"/>
</dbReference>
<dbReference type="PROSITE" id="PS00108">
    <property type="entry name" value="PROTEIN_KINASE_ST"/>
    <property type="match status" value="1"/>
</dbReference>
<feature type="non-terminal residue" evidence="10">
    <location>
        <position position="131"/>
    </location>
</feature>
<dbReference type="AlphaFoldDB" id="A0A1E3PHW5"/>
<proteinExistence type="predicted"/>
<dbReference type="GO" id="GO:0005524">
    <property type="term" value="F:ATP binding"/>
    <property type="evidence" value="ECO:0007669"/>
    <property type="project" value="UniProtKB-KW"/>
</dbReference>
<reference evidence="10 11" key="1">
    <citation type="journal article" date="2016" name="Proc. Natl. Acad. Sci. U.S.A.">
        <title>Comparative genomics of biotechnologically important yeasts.</title>
        <authorList>
            <person name="Riley R."/>
            <person name="Haridas S."/>
            <person name="Wolfe K.H."/>
            <person name="Lopes M.R."/>
            <person name="Hittinger C.T."/>
            <person name="Goeker M."/>
            <person name="Salamov A.A."/>
            <person name="Wisecaver J.H."/>
            <person name="Long T.M."/>
            <person name="Calvey C.H."/>
            <person name="Aerts A.L."/>
            <person name="Barry K.W."/>
            <person name="Choi C."/>
            <person name="Clum A."/>
            <person name="Coughlan A.Y."/>
            <person name="Deshpande S."/>
            <person name="Douglass A.P."/>
            <person name="Hanson S.J."/>
            <person name="Klenk H.-P."/>
            <person name="LaButti K.M."/>
            <person name="Lapidus A."/>
            <person name="Lindquist E.A."/>
            <person name="Lipzen A.M."/>
            <person name="Meier-Kolthoff J.P."/>
            <person name="Ohm R.A."/>
            <person name="Otillar R.P."/>
            <person name="Pangilinan J.L."/>
            <person name="Peng Y."/>
            <person name="Rokas A."/>
            <person name="Rosa C.A."/>
            <person name="Scheuner C."/>
            <person name="Sibirny A.A."/>
            <person name="Slot J.C."/>
            <person name="Stielow J.B."/>
            <person name="Sun H."/>
            <person name="Kurtzman C.P."/>
            <person name="Blackwell M."/>
            <person name="Grigoriev I.V."/>
            <person name="Jeffries T.W."/>
        </authorList>
    </citation>
    <scope>NUCLEOTIDE SEQUENCE [LARGE SCALE GENOMIC DNA]</scope>
    <source>
        <strain evidence="10 11">DSM 6958</strain>
    </source>
</reference>
<evidence type="ECO:0000256" key="2">
    <source>
        <dbReference type="ARBA" id="ARBA00022527"/>
    </source>
</evidence>
<dbReference type="PANTHER" id="PTHR24343:SF191">
    <property type="entry name" value="SERINE_THREONINE PROTEIN KINASE"/>
    <property type="match status" value="1"/>
</dbReference>
<dbReference type="Pfam" id="PF00069">
    <property type="entry name" value="Pkinase"/>
    <property type="match status" value="1"/>
</dbReference>
<evidence type="ECO:0000313" key="10">
    <source>
        <dbReference type="EMBL" id="ODQ65001.1"/>
    </source>
</evidence>
<keyword evidence="5 10" id="KW-0418">Kinase</keyword>
<evidence type="ECO:0000256" key="1">
    <source>
        <dbReference type="ARBA" id="ARBA00012513"/>
    </source>
</evidence>
<evidence type="ECO:0000256" key="8">
    <source>
        <dbReference type="ARBA" id="ARBA00048679"/>
    </source>
</evidence>
<dbReference type="GO" id="GO:0030003">
    <property type="term" value="P:intracellular monoatomic cation homeostasis"/>
    <property type="evidence" value="ECO:0007669"/>
    <property type="project" value="TreeGrafter"/>
</dbReference>
<accession>A0A1E3PHW5</accession>
<dbReference type="InterPro" id="IPR008271">
    <property type="entry name" value="Ser/Thr_kinase_AS"/>
</dbReference>
<dbReference type="EMBL" id="KV454410">
    <property type="protein sequence ID" value="ODQ65001.1"/>
    <property type="molecule type" value="Genomic_DNA"/>
</dbReference>
<dbReference type="OrthoDB" id="4062651at2759"/>
<name>A0A1E3PHW5_9ASCO</name>
<evidence type="ECO:0000256" key="6">
    <source>
        <dbReference type="ARBA" id="ARBA00022840"/>
    </source>
</evidence>
<keyword evidence="2" id="KW-0723">Serine/threonine-protein kinase</keyword>
<organism evidence="10 11">
    <name type="scientific">Nadsonia fulvescens var. elongata DSM 6958</name>
    <dbReference type="NCBI Taxonomy" id="857566"/>
    <lineage>
        <taxon>Eukaryota</taxon>
        <taxon>Fungi</taxon>
        <taxon>Dikarya</taxon>
        <taxon>Ascomycota</taxon>
        <taxon>Saccharomycotina</taxon>
        <taxon>Dipodascomycetes</taxon>
        <taxon>Dipodascales</taxon>
        <taxon>Dipodascales incertae sedis</taxon>
        <taxon>Nadsonia</taxon>
    </lineage>
</organism>
<keyword evidence="6" id="KW-0067">ATP-binding</keyword>
<evidence type="ECO:0000256" key="7">
    <source>
        <dbReference type="ARBA" id="ARBA00047899"/>
    </source>
</evidence>
<dbReference type="Gene3D" id="1.10.510.10">
    <property type="entry name" value="Transferase(Phosphotransferase) domain 1"/>
    <property type="match status" value="1"/>
</dbReference>
<evidence type="ECO:0000259" key="9">
    <source>
        <dbReference type="PROSITE" id="PS50011"/>
    </source>
</evidence>
<comment type="catalytic activity">
    <reaction evidence="8">
        <text>L-seryl-[protein] + ATP = O-phospho-L-seryl-[protein] + ADP + H(+)</text>
        <dbReference type="Rhea" id="RHEA:17989"/>
        <dbReference type="Rhea" id="RHEA-COMP:9863"/>
        <dbReference type="Rhea" id="RHEA-COMP:11604"/>
        <dbReference type="ChEBI" id="CHEBI:15378"/>
        <dbReference type="ChEBI" id="CHEBI:29999"/>
        <dbReference type="ChEBI" id="CHEBI:30616"/>
        <dbReference type="ChEBI" id="CHEBI:83421"/>
        <dbReference type="ChEBI" id="CHEBI:456216"/>
        <dbReference type="EC" id="2.7.11.1"/>
    </reaction>
</comment>
<feature type="domain" description="Protein kinase" evidence="9">
    <location>
        <begin position="1"/>
        <end position="131"/>
    </location>
</feature>
<evidence type="ECO:0000256" key="4">
    <source>
        <dbReference type="ARBA" id="ARBA00022741"/>
    </source>
</evidence>
<dbReference type="SMART" id="SM00220">
    <property type="entry name" value="S_TKc"/>
    <property type="match status" value="1"/>
</dbReference>
<gene>
    <name evidence="10" type="ORF">NADFUDRAFT_12030</name>
</gene>
<keyword evidence="11" id="KW-1185">Reference proteome</keyword>
<sequence>FKQLLLGLGFLHSNGIVHRDIKPENLLVSEEGQLRITDFGVSQEIFDRHDSDRDPNTFQLSKGVSGSRPYIAPEIWLAKNSADDNVRTDKTTQGGYDGRLSDLWSAAIVYIFMAVGGNLFSKADAATDINY</sequence>
<dbReference type="GO" id="GO:0005829">
    <property type="term" value="C:cytosol"/>
    <property type="evidence" value="ECO:0007669"/>
    <property type="project" value="TreeGrafter"/>
</dbReference>
<evidence type="ECO:0000256" key="5">
    <source>
        <dbReference type="ARBA" id="ARBA00022777"/>
    </source>
</evidence>
<dbReference type="EC" id="2.7.11.1" evidence="1"/>
<feature type="non-terminal residue" evidence="10">
    <location>
        <position position="1"/>
    </location>
</feature>
<dbReference type="SUPFAM" id="SSF56112">
    <property type="entry name" value="Protein kinase-like (PK-like)"/>
    <property type="match status" value="1"/>
</dbReference>